<gene>
    <name evidence="11" type="ORF">PAHAL_9G592200</name>
</gene>
<dbReference type="Gene3D" id="1.10.110.10">
    <property type="entry name" value="Plant lipid-transfer and hydrophobic proteins"/>
    <property type="match status" value="1"/>
</dbReference>
<feature type="domain" description="Bifunctional inhibitor/plant lipid transfer protein/seed storage helical" evidence="10">
    <location>
        <begin position="33"/>
        <end position="111"/>
    </location>
</feature>
<dbReference type="GO" id="GO:0098552">
    <property type="term" value="C:side of membrane"/>
    <property type="evidence" value="ECO:0007669"/>
    <property type="project" value="UniProtKB-KW"/>
</dbReference>
<evidence type="ECO:0000313" key="11">
    <source>
        <dbReference type="EMBL" id="PAN51411.1"/>
    </source>
</evidence>
<dbReference type="InterPro" id="IPR016140">
    <property type="entry name" value="Bifunc_inhib/LTP/seed_store"/>
</dbReference>
<dbReference type="Proteomes" id="UP000243499">
    <property type="component" value="Chromosome 9"/>
</dbReference>
<comment type="subcellular location">
    <subcellularLocation>
        <location evidence="1">Cell membrane</location>
        <topology evidence="1">Lipid-anchor</topology>
        <topology evidence="1">GPI-anchor</topology>
    </subcellularLocation>
</comment>
<keyword evidence="4 9" id="KW-0732">Signal</keyword>
<feature type="signal peptide" evidence="9">
    <location>
        <begin position="1"/>
        <end position="22"/>
    </location>
</feature>
<keyword evidence="3" id="KW-0336">GPI-anchor</keyword>
<comment type="similarity">
    <text evidence="2">Belongs to the plant LTP family.</text>
</comment>
<dbReference type="AlphaFoldDB" id="A0A2S3IUC2"/>
<organism evidence="11">
    <name type="scientific">Panicum hallii</name>
    <dbReference type="NCBI Taxonomy" id="206008"/>
    <lineage>
        <taxon>Eukaryota</taxon>
        <taxon>Viridiplantae</taxon>
        <taxon>Streptophyta</taxon>
        <taxon>Embryophyta</taxon>
        <taxon>Tracheophyta</taxon>
        <taxon>Spermatophyta</taxon>
        <taxon>Magnoliopsida</taxon>
        <taxon>Liliopsida</taxon>
        <taxon>Poales</taxon>
        <taxon>Poaceae</taxon>
        <taxon>PACMAD clade</taxon>
        <taxon>Panicoideae</taxon>
        <taxon>Panicodae</taxon>
        <taxon>Paniceae</taxon>
        <taxon>Panicinae</taxon>
        <taxon>Panicum</taxon>
        <taxon>Panicum sect. Panicum</taxon>
    </lineage>
</organism>
<dbReference type="SUPFAM" id="SSF47699">
    <property type="entry name" value="Bifunctional inhibitor/lipid-transfer protein/seed storage 2S albumin"/>
    <property type="match status" value="1"/>
</dbReference>
<dbReference type="GO" id="GO:0006869">
    <property type="term" value="P:lipid transport"/>
    <property type="evidence" value="ECO:0007669"/>
    <property type="project" value="InterPro"/>
</dbReference>
<proteinExistence type="inferred from homology"/>
<keyword evidence="5" id="KW-1015">Disulfide bond</keyword>
<accession>A0A2S3IUC2</accession>
<dbReference type="InterPro" id="IPR036312">
    <property type="entry name" value="Bifun_inhib/LTP/seed_sf"/>
</dbReference>
<dbReference type="GO" id="GO:0008289">
    <property type="term" value="F:lipid binding"/>
    <property type="evidence" value="ECO:0007669"/>
    <property type="project" value="InterPro"/>
</dbReference>
<evidence type="ECO:0000256" key="7">
    <source>
        <dbReference type="ARBA" id="ARBA00023288"/>
    </source>
</evidence>
<protein>
    <recommendedName>
        <fullName evidence="10">Bifunctional inhibitor/plant lipid transfer protein/seed storage helical domain-containing protein</fullName>
    </recommendedName>
</protein>
<evidence type="ECO:0000259" key="10">
    <source>
        <dbReference type="SMART" id="SM00499"/>
    </source>
</evidence>
<dbReference type="Pfam" id="PF14368">
    <property type="entry name" value="LTP_2"/>
    <property type="match status" value="1"/>
</dbReference>
<name>A0A2S3IUC2_9POAL</name>
<reference evidence="11" key="1">
    <citation type="submission" date="2018-04" db="EMBL/GenBank/DDBJ databases">
        <title>WGS assembly of Panicum hallii.</title>
        <authorList>
            <person name="Lovell J."/>
            <person name="Jenkins J."/>
            <person name="Lowry D."/>
            <person name="Mamidi S."/>
            <person name="Sreedasyam A."/>
            <person name="Weng X."/>
            <person name="Barry K."/>
            <person name="Bonette J."/>
            <person name="Campitelli B."/>
            <person name="Daum C."/>
            <person name="Gordon S."/>
            <person name="Gould B."/>
            <person name="Lipzen A."/>
            <person name="Macqueen A."/>
            <person name="Palacio-Mejia J."/>
            <person name="Plott C."/>
            <person name="Shakirov E."/>
            <person name="Shu S."/>
            <person name="Yoshinaga Y."/>
            <person name="Zane M."/>
            <person name="Rokhsar D."/>
            <person name="Grimwood J."/>
            <person name="Schmutz J."/>
            <person name="Juenger T."/>
        </authorList>
    </citation>
    <scope>NUCLEOTIDE SEQUENCE [LARGE SCALE GENOMIC DNA]</scope>
    <source>
        <strain evidence="11">FIL2</strain>
    </source>
</reference>
<dbReference type="InterPro" id="IPR043325">
    <property type="entry name" value="LTSS"/>
</dbReference>
<dbReference type="PRINTS" id="PR00382">
    <property type="entry name" value="LIPIDTRNSFER"/>
</dbReference>
<evidence type="ECO:0000256" key="8">
    <source>
        <dbReference type="SAM" id="MobiDB-lite"/>
    </source>
</evidence>
<sequence length="192" mass="18976">MAAAAQWAVVVAVAAAAAATLAGGDMNADKTECADQLVGLAPCLQYVQGQARAPPPDCCGGLRQVLGKSPKCLCVLVKDKDDPNLGIKINATLALALPSACGATRANASHCAQLLHIPPGSKDAAVFSPGGDKGSAAAPAKDNSTATTDSRGLQATNGAGRVSSAATNGVALTALLAGYLLLLVPELSPSSF</sequence>
<keyword evidence="3" id="KW-0472">Membrane</keyword>
<dbReference type="GO" id="GO:0005886">
    <property type="term" value="C:plasma membrane"/>
    <property type="evidence" value="ECO:0007669"/>
    <property type="project" value="UniProtKB-SubCell"/>
</dbReference>
<evidence type="ECO:0000256" key="3">
    <source>
        <dbReference type="ARBA" id="ARBA00022622"/>
    </source>
</evidence>
<evidence type="ECO:0000256" key="1">
    <source>
        <dbReference type="ARBA" id="ARBA00004609"/>
    </source>
</evidence>
<dbReference type="FunFam" id="1.10.110.10:FF:000001">
    <property type="entry name" value="Bifunctional inhibitor/lipid-transfer protein/seed storage 2S albumin superfamily protein"/>
    <property type="match status" value="1"/>
</dbReference>
<dbReference type="CDD" id="cd00010">
    <property type="entry name" value="AAI_LTSS"/>
    <property type="match status" value="1"/>
</dbReference>
<evidence type="ECO:0000256" key="6">
    <source>
        <dbReference type="ARBA" id="ARBA00023180"/>
    </source>
</evidence>
<dbReference type="EMBL" id="CM008054">
    <property type="protein sequence ID" value="PAN51411.1"/>
    <property type="molecule type" value="Genomic_DNA"/>
</dbReference>
<dbReference type="SMART" id="SM00499">
    <property type="entry name" value="AAI"/>
    <property type="match status" value="1"/>
</dbReference>
<dbReference type="InterPro" id="IPR000528">
    <property type="entry name" value="Plant_nsLTP"/>
</dbReference>
<feature type="region of interest" description="Disordered" evidence="8">
    <location>
        <begin position="128"/>
        <end position="159"/>
    </location>
</feature>
<dbReference type="PANTHER" id="PTHR33044">
    <property type="entry name" value="BIFUNCTIONAL INHIBITOR/LIPID-TRANSFER PROTEIN/SEED STORAGE 2S ALBUMIN SUPERFAMILY PROTEIN-RELATED"/>
    <property type="match status" value="1"/>
</dbReference>
<keyword evidence="7" id="KW-0449">Lipoprotein</keyword>
<evidence type="ECO:0000256" key="4">
    <source>
        <dbReference type="ARBA" id="ARBA00022729"/>
    </source>
</evidence>
<keyword evidence="6" id="KW-0325">Glycoprotein</keyword>
<dbReference type="Gramene" id="PAN51411">
    <property type="protein sequence ID" value="PAN51411"/>
    <property type="gene ID" value="PAHAL_9G592200"/>
</dbReference>
<evidence type="ECO:0000256" key="5">
    <source>
        <dbReference type="ARBA" id="ARBA00023157"/>
    </source>
</evidence>
<evidence type="ECO:0000256" key="2">
    <source>
        <dbReference type="ARBA" id="ARBA00009748"/>
    </source>
</evidence>
<feature type="compositionally biased region" description="Polar residues" evidence="8">
    <location>
        <begin position="142"/>
        <end position="157"/>
    </location>
</feature>
<evidence type="ECO:0000256" key="9">
    <source>
        <dbReference type="SAM" id="SignalP"/>
    </source>
</evidence>
<feature type="chain" id="PRO_5015553748" description="Bifunctional inhibitor/plant lipid transfer protein/seed storage helical domain-containing protein" evidence="9">
    <location>
        <begin position="23"/>
        <end position="192"/>
    </location>
</feature>